<evidence type="ECO:0000313" key="13">
    <source>
        <dbReference type="Proteomes" id="UP000285301"/>
    </source>
</evidence>
<name>A0A443RHD5_9ACAR</name>
<keyword evidence="5 10" id="KW-0375">Hydrogen ion transport</keyword>
<proteinExistence type="inferred from homology"/>
<evidence type="ECO:0000256" key="9">
    <source>
        <dbReference type="ARBA" id="ARBA00023136"/>
    </source>
</evidence>
<reference evidence="12 13" key="1">
    <citation type="journal article" date="2018" name="Gigascience">
        <title>Genomes of trombidid mites reveal novel predicted allergens and laterally-transferred genes associated with secondary metabolism.</title>
        <authorList>
            <person name="Dong X."/>
            <person name="Chaisiri K."/>
            <person name="Xia D."/>
            <person name="Armstrong S.D."/>
            <person name="Fang Y."/>
            <person name="Donnelly M.J."/>
            <person name="Kadowaki T."/>
            <person name="McGarry J.W."/>
            <person name="Darby A.C."/>
            <person name="Makepeace B.L."/>
        </authorList>
    </citation>
    <scope>NUCLEOTIDE SEQUENCE [LARGE SCALE GENOMIC DNA]</scope>
    <source>
        <strain evidence="12">UoL-WK</strain>
    </source>
</reference>
<comment type="similarity">
    <text evidence="2 10">Belongs to the ATPase d subunit family.</text>
</comment>
<keyword evidence="8 10" id="KW-0496">Mitochondrion</keyword>
<keyword evidence="9 10" id="KW-0472">Membrane</keyword>
<evidence type="ECO:0000256" key="8">
    <source>
        <dbReference type="ARBA" id="ARBA00023128"/>
    </source>
</evidence>
<comment type="function">
    <text evidence="10">Mitochondrial membrane ATP synthase (F(1)F(0) ATP synthase or Complex V) produces ATP from ADP in the presence of a proton gradient across the membrane which is generated by electron transport complexes of the respiratory chain. F-type ATPases consist of two structural domains, F(1) - containing the extramembraneous catalytic core, and F(0) - containing the membrane proton channel, linked together by a central stalk and a peripheral stalk. During catalysis, ATP synthesis in the catalytic domain of F(1) is coupled via a rotary mechanism of the central stalk subunits to proton translocation.</text>
</comment>
<organism evidence="12 13">
    <name type="scientific">Dinothrombium tinctorium</name>
    <dbReference type="NCBI Taxonomy" id="1965070"/>
    <lineage>
        <taxon>Eukaryota</taxon>
        <taxon>Metazoa</taxon>
        <taxon>Ecdysozoa</taxon>
        <taxon>Arthropoda</taxon>
        <taxon>Chelicerata</taxon>
        <taxon>Arachnida</taxon>
        <taxon>Acari</taxon>
        <taxon>Acariformes</taxon>
        <taxon>Trombidiformes</taxon>
        <taxon>Prostigmata</taxon>
        <taxon>Anystina</taxon>
        <taxon>Parasitengona</taxon>
        <taxon>Trombidioidea</taxon>
        <taxon>Trombidiidae</taxon>
        <taxon>Dinothrombium</taxon>
    </lineage>
</organism>
<evidence type="ECO:0000256" key="2">
    <source>
        <dbReference type="ARBA" id="ARBA00006842"/>
    </source>
</evidence>
<evidence type="ECO:0000313" key="12">
    <source>
        <dbReference type="EMBL" id="RWS14675.1"/>
    </source>
</evidence>
<keyword evidence="3 10" id="KW-0813">Transport</keyword>
<dbReference type="InterPro" id="IPR036228">
    <property type="entry name" value="ATP_synth_F0_dsu_sf_mt"/>
</dbReference>
<keyword evidence="4" id="KW-0138">CF(0)</keyword>
<protein>
    <recommendedName>
        <fullName evidence="10">ATP synthase subunit d, mitochondrial</fullName>
    </recommendedName>
</protein>
<evidence type="ECO:0000256" key="11">
    <source>
        <dbReference type="SAM" id="MobiDB-lite"/>
    </source>
</evidence>
<dbReference type="InterPro" id="IPR008689">
    <property type="entry name" value="ATP_synth_F0_dsu_mt"/>
</dbReference>
<dbReference type="EMBL" id="NCKU01000649">
    <property type="protein sequence ID" value="RWS14675.1"/>
    <property type="molecule type" value="Genomic_DNA"/>
</dbReference>
<dbReference type="STRING" id="1965070.A0A443RHD5"/>
<dbReference type="GO" id="GO:0015986">
    <property type="term" value="P:proton motive force-driven ATP synthesis"/>
    <property type="evidence" value="ECO:0007669"/>
    <property type="project" value="UniProtKB-UniRule"/>
</dbReference>
<comment type="caution">
    <text evidence="12">The sequence shown here is derived from an EMBL/GenBank/DDBJ whole genome shotgun (WGS) entry which is preliminary data.</text>
</comment>
<evidence type="ECO:0000256" key="6">
    <source>
        <dbReference type="ARBA" id="ARBA00022792"/>
    </source>
</evidence>
<dbReference type="SUPFAM" id="SSF161065">
    <property type="entry name" value="ATP synthase D chain-like"/>
    <property type="match status" value="1"/>
</dbReference>
<dbReference type="GO" id="GO:0005743">
    <property type="term" value="C:mitochondrial inner membrane"/>
    <property type="evidence" value="ECO:0007669"/>
    <property type="project" value="UniProtKB-SubCell"/>
</dbReference>
<evidence type="ECO:0000256" key="7">
    <source>
        <dbReference type="ARBA" id="ARBA00023065"/>
    </source>
</evidence>
<evidence type="ECO:0000256" key="3">
    <source>
        <dbReference type="ARBA" id="ARBA00022448"/>
    </source>
</evidence>
<keyword evidence="7 10" id="KW-0406">Ion transport</keyword>
<accession>A0A443RHD5</accession>
<dbReference type="Proteomes" id="UP000285301">
    <property type="component" value="Unassembled WGS sequence"/>
</dbReference>
<comment type="subcellular location">
    <subcellularLocation>
        <location evidence="1 10">Mitochondrion inner membrane</location>
    </subcellularLocation>
</comment>
<evidence type="ECO:0000256" key="4">
    <source>
        <dbReference type="ARBA" id="ARBA00022547"/>
    </source>
</evidence>
<evidence type="ECO:0000256" key="5">
    <source>
        <dbReference type="ARBA" id="ARBA00022781"/>
    </source>
</evidence>
<gene>
    <name evidence="12" type="ORF">B4U79_09598</name>
</gene>
<sequence>MTSRRITKSAVDWAKFARLVPESDRAQFAAFKARSDGYLRKMMSYPENPPPIDWNAYRATIANKSVVDELEKSYKAVSVPYPKDTLSATVDEQEKEAEKIAAEFCEWSECKVKEAEVLLYKFKVMIPYDQMTEEEFALTFPDWVNRIENASVWPHPDKEPGLSKEERKKAKIINPPPYSIIKDEQP</sequence>
<keyword evidence="13" id="KW-1185">Reference proteome</keyword>
<dbReference type="OrthoDB" id="35799at2759"/>
<feature type="region of interest" description="Disordered" evidence="11">
    <location>
        <begin position="153"/>
        <end position="186"/>
    </location>
</feature>
<evidence type="ECO:0000256" key="1">
    <source>
        <dbReference type="ARBA" id="ARBA00004273"/>
    </source>
</evidence>
<dbReference type="PANTHER" id="PTHR12700">
    <property type="entry name" value="ATP SYNTHASE SUBUNIT D, MITOCHONDRIAL"/>
    <property type="match status" value="1"/>
</dbReference>
<dbReference type="GO" id="GO:0015078">
    <property type="term" value="F:proton transmembrane transporter activity"/>
    <property type="evidence" value="ECO:0007669"/>
    <property type="project" value="InterPro"/>
</dbReference>
<evidence type="ECO:0000256" key="10">
    <source>
        <dbReference type="PIRNR" id="PIRNR005514"/>
    </source>
</evidence>
<dbReference type="Gene3D" id="6.10.280.70">
    <property type="match status" value="1"/>
</dbReference>
<dbReference type="PIRSF" id="PIRSF005514">
    <property type="entry name" value="ATPase_F0_D_mt"/>
    <property type="match status" value="1"/>
</dbReference>
<feature type="compositionally biased region" description="Basic and acidic residues" evidence="11">
    <location>
        <begin position="155"/>
        <end position="168"/>
    </location>
</feature>
<keyword evidence="6 10" id="KW-0999">Mitochondrion inner membrane</keyword>
<dbReference type="GO" id="GO:0045259">
    <property type="term" value="C:proton-transporting ATP synthase complex"/>
    <property type="evidence" value="ECO:0007669"/>
    <property type="project" value="UniProtKB-KW"/>
</dbReference>
<dbReference type="Pfam" id="PF05873">
    <property type="entry name" value="Mt_ATP-synt_D"/>
    <property type="match status" value="1"/>
</dbReference>
<dbReference type="AlphaFoldDB" id="A0A443RHD5"/>